<evidence type="ECO:0000256" key="6">
    <source>
        <dbReference type="SAM" id="Phobius"/>
    </source>
</evidence>
<feature type="transmembrane region" description="Helical" evidence="6">
    <location>
        <begin position="489"/>
        <end position="512"/>
    </location>
</feature>
<dbReference type="CDD" id="cd17416">
    <property type="entry name" value="MFS_NPF1_2"/>
    <property type="match status" value="1"/>
</dbReference>
<feature type="transmembrane region" description="Helical" evidence="6">
    <location>
        <begin position="368"/>
        <end position="386"/>
    </location>
</feature>
<gene>
    <name evidence="7" type="ORF">K2173_016421</name>
</gene>
<evidence type="ECO:0000256" key="5">
    <source>
        <dbReference type="ARBA" id="ARBA00023136"/>
    </source>
</evidence>
<proteinExistence type="inferred from homology"/>
<feature type="transmembrane region" description="Helical" evidence="6">
    <location>
        <begin position="444"/>
        <end position="468"/>
    </location>
</feature>
<evidence type="ECO:0000256" key="4">
    <source>
        <dbReference type="ARBA" id="ARBA00022989"/>
    </source>
</evidence>
<feature type="transmembrane region" description="Helical" evidence="6">
    <location>
        <begin position="532"/>
        <end position="550"/>
    </location>
</feature>
<feature type="transmembrane region" description="Helical" evidence="6">
    <location>
        <begin position="91"/>
        <end position="117"/>
    </location>
</feature>
<evidence type="ECO:0000313" key="8">
    <source>
        <dbReference type="Proteomes" id="UP001159364"/>
    </source>
</evidence>
<dbReference type="InterPro" id="IPR036259">
    <property type="entry name" value="MFS_trans_sf"/>
</dbReference>
<feature type="transmembrane region" description="Helical" evidence="6">
    <location>
        <begin position="329"/>
        <end position="348"/>
    </location>
</feature>
<dbReference type="InterPro" id="IPR000109">
    <property type="entry name" value="POT_fam"/>
</dbReference>
<keyword evidence="4 6" id="KW-1133">Transmembrane helix</keyword>
<dbReference type="EMBL" id="JAIWQS010000011">
    <property type="protein sequence ID" value="KAJ8751240.1"/>
    <property type="molecule type" value="Genomic_DNA"/>
</dbReference>
<dbReference type="PANTHER" id="PTHR11654">
    <property type="entry name" value="OLIGOPEPTIDE TRANSPORTER-RELATED"/>
    <property type="match status" value="1"/>
</dbReference>
<protein>
    <recommendedName>
        <fullName evidence="9">NPF family transporter</fullName>
    </recommendedName>
</protein>
<dbReference type="AlphaFoldDB" id="A0AAV8SGC1"/>
<dbReference type="Pfam" id="PF00854">
    <property type="entry name" value="PTR2"/>
    <property type="match status" value="1"/>
</dbReference>
<keyword evidence="5 6" id="KW-0472">Membrane</keyword>
<keyword evidence="8" id="KW-1185">Reference proteome</keyword>
<reference evidence="7 8" key="1">
    <citation type="submission" date="2021-09" db="EMBL/GenBank/DDBJ databases">
        <title>Genomic insights and catalytic innovation underlie evolution of tropane alkaloids biosynthesis.</title>
        <authorList>
            <person name="Wang Y.-J."/>
            <person name="Tian T."/>
            <person name="Huang J.-P."/>
            <person name="Huang S.-X."/>
        </authorList>
    </citation>
    <scope>NUCLEOTIDE SEQUENCE [LARGE SCALE GENOMIC DNA]</scope>
    <source>
        <strain evidence="7">KIB-2018</strain>
        <tissue evidence="7">Leaf</tissue>
    </source>
</reference>
<feature type="transmembrane region" description="Helical" evidence="6">
    <location>
        <begin position="407"/>
        <end position="424"/>
    </location>
</feature>
<feature type="transmembrane region" description="Helical" evidence="6">
    <location>
        <begin position="66"/>
        <end position="84"/>
    </location>
</feature>
<organism evidence="7 8">
    <name type="scientific">Erythroxylum novogranatense</name>
    <dbReference type="NCBI Taxonomy" id="1862640"/>
    <lineage>
        <taxon>Eukaryota</taxon>
        <taxon>Viridiplantae</taxon>
        <taxon>Streptophyta</taxon>
        <taxon>Embryophyta</taxon>
        <taxon>Tracheophyta</taxon>
        <taxon>Spermatophyta</taxon>
        <taxon>Magnoliopsida</taxon>
        <taxon>eudicotyledons</taxon>
        <taxon>Gunneridae</taxon>
        <taxon>Pentapetalae</taxon>
        <taxon>rosids</taxon>
        <taxon>fabids</taxon>
        <taxon>Malpighiales</taxon>
        <taxon>Erythroxylaceae</taxon>
        <taxon>Erythroxylum</taxon>
    </lineage>
</organism>
<keyword evidence="3 6" id="KW-0812">Transmembrane</keyword>
<comment type="caution">
    <text evidence="7">The sequence shown here is derived from an EMBL/GenBank/DDBJ whole genome shotgun (WGS) entry which is preliminary data.</text>
</comment>
<comment type="similarity">
    <text evidence="2">Belongs to the major facilitator superfamily. Proton-dependent oligopeptide transporter (POT/PTR) (TC 2.A.17) family.</text>
</comment>
<evidence type="ECO:0000256" key="3">
    <source>
        <dbReference type="ARBA" id="ARBA00022692"/>
    </source>
</evidence>
<dbReference type="SUPFAM" id="SSF103473">
    <property type="entry name" value="MFS general substrate transporter"/>
    <property type="match status" value="1"/>
</dbReference>
<dbReference type="GO" id="GO:0022857">
    <property type="term" value="F:transmembrane transporter activity"/>
    <property type="evidence" value="ECO:0007669"/>
    <property type="project" value="InterPro"/>
</dbReference>
<name>A0AAV8SGC1_9ROSI</name>
<comment type="subcellular location">
    <subcellularLocation>
        <location evidence="1">Membrane</location>
        <topology evidence="1">Multi-pass membrane protein</topology>
    </subcellularLocation>
</comment>
<dbReference type="Gene3D" id="1.20.1250.20">
    <property type="entry name" value="MFS general substrate transporter like domains"/>
    <property type="match status" value="1"/>
</dbReference>
<evidence type="ECO:0008006" key="9">
    <source>
        <dbReference type="Google" id="ProtNLM"/>
    </source>
</evidence>
<evidence type="ECO:0000313" key="7">
    <source>
        <dbReference type="EMBL" id="KAJ8751240.1"/>
    </source>
</evidence>
<dbReference type="Proteomes" id="UP001159364">
    <property type="component" value="Linkage Group LG11"/>
</dbReference>
<sequence>MEAPQDHDKMIEEPLLSKPKGGFKTMPFIIANEAFEKVASYGLMPNMILYLTREYGLGAAEAANALFFWSAGINFTPILGAFVADSYVGRYWMIGFGSIASLLGVFILWLTAVIPIARPQQCTQLISCESATPLQLLLLYSSLAIMSIGAGGIRSCSMAFGANQLIRDNLKDAGLRETFFSWYYVSVAVSIVIAMTIIVYIQDAFGWSVGFGVPVLLMLFSLVSFFMASHLYIKSKANESLLTGLVQVLTAAYKNRGIQLEFQSTDHILYHSREGSVLSALSEEFLNKACIIRNPEKDLTPDGRASDPWSLCTVDQVEELKAIIKIIPIWSAGMIASVTVTQGSFFILQATTMDRHITSNFQIPAGSVTVFMVGSIAVGIAIYDRVIVPLASRIKGKSCRLSLKQRMGVGILLSSMSMVAFAISERVRRETAIEEGYLDEPNAVVNMSVMWLLPGLILNGFTEAFNGIGQNEFFYTELPTSMASIATTLYWTGLSVASLVASLIMSIIDYVTTRGGKESWISTNLNKGHYDYYYWVLAIMSLANFAYYYACCKTYGTSRADGGMAVEERNKE</sequence>
<dbReference type="GO" id="GO:0016020">
    <property type="term" value="C:membrane"/>
    <property type="evidence" value="ECO:0007669"/>
    <property type="project" value="UniProtKB-SubCell"/>
</dbReference>
<feature type="transmembrane region" description="Helical" evidence="6">
    <location>
        <begin position="137"/>
        <end position="161"/>
    </location>
</feature>
<feature type="transmembrane region" description="Helical" evidence="6">
    <location>
        <begin position="182"/>
        <end position="201"/>
    </location>
</feature>
<feature type="transmembrane region" description="Helical" evidence="6">
    <location>
        <begin position="207"/>
        <end position="228"/>
    </location>
</feature>
<evidence type="ECO:0000256" key="1">
    <source>
        <dbReference type="ARBA" id="ARBA00004141"/>
    </source>
</evidence>
<evidence type="ECO:0000256" key="2">
    <source>
        <dbReference type="ARBA" id="ARBA00005982"/>
    </source>
</evidence>
<accession>A0AAV8SGC1</accession>